<dbReference type="PRINTS" id="PR00778">
    <property type="entry name" value="HTHARSR"/>
</dbReference>
<sequence>MTMTPEENGETGEGTVLAPDALAPTAALFRGLSDPTRLAILHHLTFGEHRVRDLTDHLGLAQSTISAHLSCLRDCGLVTSRPRGRASLFSLTSAPELLDVLTAAKRLLHSTGDAPALCPNYGVDAPTRPAPPTSPDTERPT</sequence>
<dbReference type="PANTHER" id="PTHR43132">
    <property type="entry name" value="ARSENICAL RESISTANCE OPERON REPRESSOR ARSR-RELATED"/>
    <property type="match status" value="1"/>
</dbReference>
<dbReference type="PANTHER" id="PTHR43132:SF2">
    <property type="entry name" value="ARSENICAL RESISTANCE OPERON REPRESSOR ARSR-RELATED"/>
    <property type="match status" value="1"/>
</dbReference>
<organism evidence="6 7">
    <name type="scientific">Thermobifida halotolerans</name>
    <dbReference type="NCBI Taxonomy" id="483545"/>
    <lineage>
        <taxon>Bacteria</taxon>
        <taxon>Bacillati</taxon>
        <taxon>Actinomycetota</taxon>
        <taxon>Actinomycetes</taxon>
        <taxon>Streptosporangiales</taxon>
        <taxon>Nocardiopsidaceae</taxon>
        <taxon>Thermobifida</taxon>
    </lineage>
</organism>
<dbReference type="InterPro" id="IPR036388">
    <property type="entry name" value="WH-like_DNA-bd_sf"/>
</dbReference>
<keyword evidence="2" id="KW-0238">DNA-binding</keyword>
<feature type="domain" description="HTH arsR-type" evidence="5">
    <location>
        <begin position="17"/>
        <end position="112"/>
    </location>
</feature>
<evidence type="ECO:0000256" key="3">
    <source>
        <dbReference type="ARBA" id="ARBA00023163"/>
    </source>
</evidence>
<dbReference type="InterPro" id="IPR051011">
    <property type="entry name" value="Metal_resp_trans_reg"/>
</dbReference>
<keyword evidence="3" id="KW-0804">Transcription</keyword>
<keyword evidence="1" id="KW-0805">Transcription regulation</keyword>
<protein>
    <submittedName>
        <fullName evidence="6">Winged helix-turn-helix transcriptional regulator</fullName>
    </submittedName>
</protein>
<dbReference type="Pfam" id="PF01022">
    <property type="entry name" value="HTH_5"/>
    <property type="match status" value="1"/>
</dbReference>
<evidence type="ECO:0000259" key="5">
    <source>
        <dbReference type="PROSITE" id="PS50987"/>
    </source>
</evidence>
<dbReference type="SMART" id="SM00418">
    <property type="entry name" value="HTH_ARSR"/>
    <property type="match status" value="1"/>
</dbReference>
<dbReference type="SUPFAM" id="SSF46785">
    <property type="entry name" value="Winged helix' DNA-binding domain"/>
    <property type="match status" value="1"/>
</dbReference>
<dbReference type="InterPro" id="IPR036390">
    <property type="entry name" value="WH_DNA-bd_sf"/>
</dbReference>
<dbReference type="GO" id="GO:0003677">
    <property type="term" value="F:DNA binding"/>
    <property type="evidence" value="ECO:0007669"/>
    <property type="project" value="UniProtKB-KW"/>
</dbReference>
<keyword evidence="7" id="KW-1185">Reference proteome</keyword>
<evidence type="ECO:0000256" key="1">
    <source>
        <dbReference type="ARBA" id="ARBA00023015"/>
    </source>
</evidence>
<dbReference type="CDD" id="cd00090">
    <property type="entry name" value="HTH_ARSR"/>
    <property type="match status" value="1"/>
</dbReference>
<reference evidence="6" key="1">
    <citation type="submission" date="2020-10" db="EMBL/GenBank/DDBJ databases">
        <title>De novo genome project of the cellulose decomposer Thermobifida halotolerans type strain.</title>
        <authorList>
            <person name="Nagy I."/>
            <person name="Horvath B."/>
            <person name="Kukolya J."/>
            <person name="Nagy I."/>
            <person name="Orsini M."/>
        </authorList>
    </citation>
    <scope>NUCLEOTIDE SEQUENCE</scope>
    <source>
        <strain evidence="6">DSM 44931</strain>
    </source>
</reference>
<dbReference type="PROSITE" id="PS50987">
    <property type="entry name" value="HTH_ARSR_2"/>
    <property type="match status" value="1"/>
</dbReference>
<dbReference type="RefSeq" id="WP_068690450.1">
    <property type="nucleotide sequence ID" value="NZ_CP063196.1"/>
</dbReference>
<dbReference type="Gene3D" id="1.10.10.10">
    <property type="entry name" value="Winged helix-like DNA-binding domain superfamily/Winged helix DNA-binding domain"/>
    <property type="match status" value="1"/>
</dbReference>
<evidence type="ECO:0000256" key="4">
    <source>
        <dbReference type="SAM" id="MobiDB-lite"/>
    </source>
</evidence>
<dbReference type="KEGG" id="thao:NI17_007735"/>
<name>A0AA97M5J4_9ACTN</name>
<dbReference type="EMBL" id="CP063196">
    <property type="protein sequence ID" value="UOE21032.1"/>
    <property type="molecule type" value="Genomic_DNA"/>
</dbReference>
<proteinExistence type="predicted"/>
<evidence type="ECO:0000256" key="2">
    <source>
        <dbReference type="ARBA" id="ARBA00023125"/>
    </source>
</evidence>
<dbReference type="GO" id="GO:0003700">
    <property type="term" value="F:DNA-binding transcription factor activity"/>
    <property type="evidence" value="ECO:0007669"/>
    <property type="project" value="InterPro"/>
</dbReference>
<feature type="region of interest" description="Disordered" evidence="4">
    <location>
        <begin position="119"/>
        <end position="141"/>
    </location>
</feature>
<evidence type="ECO:0000313" key="6">
    <source>
        <dbReference type="EMBL" id="UOE21032.1"/>
    </source>
</evidence>
<dbReference type="AlphaFoldDB" id="A0AA97M5J4"/>
<evidence type="ECO:0000313" key="7">
    <source>
        <dbReference type="Proteomes" id="UP000265719"/>
    </source>
</evidence>
<dbReference type="NCBIfam" id="NF033788">
    <property type="entry name" value="HTH_metalloreg"/>
    <property type="match status" value="1"/>
</dbReference>
<accession>A0AA97M5J4</accession>
<dbReference type="InterPro" id="IPR001845">
    <property type="entry name" value="HTH_ArsR_DNA-bd_dom"/>
</dbReference>
<dbReference type="InterPro" id="IPR011991">
    <property type="entry name" value="ArsR-like_HTH"/>
</dbReference>
<dbReference type="Proteomes" id="UP000265719">
    <property type="component" value="Chromosome"/>
</dbReference>
<gene>
    <name evidence="6" type="ORF">NI17_007735</name>
</gene>